<reference evidence="2" key="1">
    <citation type="submission" date="2018-09" db="EMBL/GenBank/DDBJ databases">
        <title>Paracoccus onubensis nov. sp. a moderate halophilic bacterium isolated from Gruta de las Maravillas (Aracena, Spain).</title>
        <authorList>
            <person name="Jurado V."/>
            <person name="Gutierrez-Patricio S."/>
            <person name="Gonzalez-Pimentel J.L."/>
            <person name="Miller A.Z."/>
            <person name="Laiz L."/>
            <person name="Saiz-Jimenez C."/>
        </authorList>
    </citation>
    <scope>NUCLEOTIDE SEQUENCE [LARGE SCALE GENOMIC DNA]</scope>
    <source>
        <strain evidence="2">DSM 26381</strain>
    </source>
</reference>
<evidence type="ECO:0000313" key="1">
    <source>
        <dbReference type="EMBL" id="RJL18878.1"/>
    </source>
</evidence>
<comment type="caution">
    <text evidence="1">The sequence shown here is derived from an EMBL/GenBank/DDBJ whole genome shotgun (WGS) entry which is preliminary data.</text>
</comment>
<evidence type="ECO:0000313" key="2">
    <source>
        <dbReference type="Proteomes" id="UP000283587"/>
    </source>
</evidence>
<name>A0A419A935_9RHOB</name>
<gene>
    <name evidence="1" type="ORF">D3P05_06080</name>
</gene>
<protein>
    <submittedName>
        <fullName evidence="1">Uncharacterized protein</fullName>
    </submittedName>
</protein>
<proteinExistence type="predicted"/>
<organism evidence="1 2">
    <name type="scientific">Paracoccus siganidrum</name>
    <dbReference type="NCBI Taxonomy" id="1276757"/>
    <lineage>
        <taxon>Bacteria</taxon>
        <taxon>Pseudomonadati</taxon>
        <taxon>Pseudomonadota</taxon>
        <taxon>Alphaproteobacteria</taxon>
        <taxon>Rhodobacterales</taxon>
        <taxon>Paracoccaceae</taxon>
        <taxon>Paracoccus</taxon>
    </lineage>
</organism>
<sequence length="99" mass="10811">MPCWMLRILFLLNMFIGLGGICAAARMQPGAGRTGDVARGPWITWHSAARGRIAGRHAAARRRAGLRIPPDRDPVALMWLICPAQSDRSQTAGQFGQMV</sequence>
<dbReference type="Proteomes" id="UP000283587">
    <property type="component" value="Unassembled WGS sequence"/>
</dbReference>
<keyword evidence="2" id="KW-1185">Reference proteome</keyword>
<dbReference type="AlphaFoldDB" id="A0A419A935"/>
<dbReference type="EMBL" id="QZEW01000020">
    <property type="protein sequence ID" value="RJL18878.1"/>
    <property type="molecule type" value="Genomic_DNA"/>
</dbReference>
<accession>A0A419A935</accession>